<dbReference type="Proteomes" id="UP000308600">
    <property type="component" value="Unassembled WGS sequence"/>
</dbReference>
<evidence type="ECO:0000313" key="2">
    <source>
        <dbReference type="Proteomes" id="UP000308600"/>
    </source>
</evidence>
<reference evidence="1 2" key="1">
    <citation type="journal article" date="2019" name="Nat. Ecol. Evol.">
        <title>Megaphylogeny resolves global patterns of mushroom evolution.</title>
        <authorList>
            <person name="Varga T."/>
            <person name="Krizsan K."/>
            <person name="Foldi C."/>
            <person name="Dima B."/>
            <person name="Sanchez-Garcia M."/>
            <person name="Sanchez-Ramirez S."/>
            <person name="Szollosi G.J."/>
            <person name="Szarkandi J.G."/>
            <person name="Papp V."/>
            <person name="Albert L."/>
            <person name="Andreopoulos W."/>
            <person name="Angelini C."/>
            <person name="Antonin V."/>
            <person name="Barry K.W."/>
            <person name="Bougher N.L."/>
            <person name="Buchanan P."/>
            <person name="Buyck B."/>
            <person name="Bense V."/>
            <person name="Catcheside P."/>
            <person name="Chovatia M."/>
            <person name="Cooper J."/>
            <person name="Damon W."/>
            <person name="Desjardin D."/>
            <person name="Finy P."/>
            <person name="Geml J."/>
            <person name="Haridas S."/>
            <person name="Hughes K."/>
            <person name="Justo A."/>
            <person name="Karasinski D."/>
            <person name="Kautmanova I."/>
            <person name="Kiss B."/>
            <person name="Kocsube S."/>
            <person name="Kotiranta H."/>
            <person name="LaButti K.M."/>
            <person name="Lechner B.E."/>
            <person name="Liimatainen K."/>
            <person name="Lipzen A."/>
            <person name="Lukacs Z."/>
            <person name="Mihaltcheva S."/>
            <person name="Morgado L.N."/>
            <person name="Niskanen T."/>
            <person name="Noordeloos M.E."/>
            <person name="Ohm R.A."/>
            <person name="Ortiz-Santana B."/>
            <person name="Ovrebo C."/>
            <person name="Racz N."/>
            <person name="Riley R."/>
            <person name="Savchenko A."/>
            <person name="Shiryaev A."/>
            <person name="Soop K."/>
            <person name="Spirin V."/>
            <person name="Szebenyi C."/>
            <person name="Tomsovsky M."/>
            <person name="Tulloss R.E."/>
            <person name="Uehling J."/>
            <person name="Grigoriev I.V."/>
            <person name="Vagvolgyi C."/>
            <person name="Papp T."/>
            <person name="Martin F.M."/>
            <person name="Miettinen O."/>
            <person name="Hibbett D.S."/>
            <person name="Nagy L.G."/>
        </authorList>
    </citation>
    <scope>NUCLEOTIDE SEQUENCE [LARGE SCALE GENOMIC DNA]</scope>
    <source>
        <strain evidence="1 2">NL-1719</strain>
    </source>
</reference>
<organism evidence="1 2">
    <name type="scientific">Pluteus cervinus</name>
    <dbReference type="NCBI Taxonomy" id="181527"/>
    <lineage>
        <taxon>Eukaryota</taxon>
        <taxon>Fungi</taxon>
        <taxon>Dikarya</taxon>
        <taxon>Basidiomycota</taxon>
        <taxon>Agaricomycotina</taxon>
        <taxon>Agaricomycetes</taxon>
        <taxon>Agaricomycetidae</taxon>
        <taxon>Agaricales</taxon>
        <taxon>Pluteineae</taxon>
        <taxon>Pluteaceae</taxon>
        <taxon>Pluteus</taxon>
    </lineage>
</organism>
<evidence type="ECO:0000313" key="1">
    <source>
        <dbReference type="EMBL" id="TFK61631.1"/>
    </source>
</evidence>
<accession>A0ACD3A7V9</accession>
<protein>
    <submittedName>
        <fullName evidence="1">Uncharacterized protein</fullName>
    </submittedName>
</protein>
<gene>
    <name evidence="1" type="ORF">BDN72DRAFT_778013</name>
</gene>
<proteinExistence type="predicted"/>
<sequence length="234" mass="26573">MDPQSLLNEFRQKYHNFVNKIHDLTSSPTDTVVLDRLHDDVVHFSALVQEHGHIFPEQELEVLQQNLRVMAQDVRMFHSTMSESSHQGCPVILEYIHTGGRGRPTIRINRDFLAWAIQLRGVSGIARFLGIGRKTVRKALVEYGLRGAEECPLPFRQDVHEAQGPRYTSLQADISDEMLDSTIMEIRATYERAGLSIWGIVVHGIIDGYSRLITGLKAHDNNKGKTVLELFFQA</sequence>
<name>A0ACD3A7V9_9AGAR</name>
<feature type="non-terminal residue" evidence="1">
    <location>
        <position position="234"/>
    </location>
</feature>
<keyword evidence="2" id="KW-1185">Reference proteome</keyword>
<dbReference type="EMBL" id="ML208641">
    <property type="protein sequence ID" value="TFK61631.1"/>
    <property type="molecule type" value="Genomic_DNA"/>
</dbReference>